<name>A0A3F2RJN7_9STRA</name>
<dbReference type="Proteomes" id="UP000284657">
    <property type="component" value="Unassembled WGS sequence"/>
</dbReference>
<dbReference type="OrthoDB" id="90303at2759"/>
<evidence type="ECO:0000313" key="4">
    <source>
        <dbReference type="Proteomes" id="UP000284657"/>
    </source>
</evidence>
<evidence type="ECO:0000313" key="1">
    <source>
        <dbReference type="EMBL" id="RLN58640.1"/>
    </source>
</evidence>
<organism evidence="1 3">
    <name type="scientific">Phytophthora kernoviae</name>
    <dbReference type="NCBI Taxonomy" id="325452"/>
    <lineage>
        <taxon>Eukaryota</taxon>
        <taxon>Sar</taxon>
        <taxon>Stramenopiles</taxon>
        <taxon>Oomycota</taxon>
        <taxon>Peronosporomycetes</taxon>
        <taxon>Peronosporales</taxon>
        <taxon>Peronosporaceae</taxon>
        <taxon>Phytophthora</taxon>
    </lineage>
</organism>
<dbReference type="Proteomes" id="UP000277300">
    <property type="component" value="Unassembled WGS sequence"/>
</dbReference>
<dbReference type="EMBL" id="MBAD02000976">
    <property type="protein sequence ID" value="RLN60380.1"/>
    <property type="molecule type" value="Genomic_DNA"/>
</dbReference>
<dbReference type="AlphaFoldDB" id="A0A3F2RJN7"/>
<comment type="caution">
    <text evidence="1">The sequence shown here is derived from an EMBL/GenBank/DDBJ whole genome shotgun (WGS) entry which is preliminary data.</text>
</comment>
<gene>
    <name evidence="2" type="ORF">BBJ29_006153</name>
    <name evidence="1" type="ORF">BBP00_00006894</name>
</gene>
<evidence type="ECO:0000313" key="3">
    <source>
        <dbReference type="Proteomes" id="UP000277300"/>
    </source>
</evidence>
<protein>
    <submittedName>
        <fullName evidence="1">Uncharacterized protein</fullName>
    </submittedName>
</protein>
<accession>A0A3F2RJN7</accession>
<evidence type="ECO:0000313" key="2">
    <source>
        <dbReference type="EMBL" id="RLN60380.1"/>
    </source>
</evidence>
<proteinExistence type="predicted"/>
<dbReference type="EMBL" id="MBDO02000253">
    <property type="protein sequence ID" value="RLN58640.1"/>
    <property type="molecule type" value="Genomic_DNA"/>
</dbReference>
<sequence length="210" mass="23775">MEDARVALDAMDDRLGYDFAAATTEYVHVSELGMHWENIVVGKNDAKNKCNFCDASKKVVREYRRKAKSLMDKFSQVLKAKQVQWRAEGLDEDDMHERRSELKAEMFPEDSYPDPNAAESTTDDILAHICENDKFPLVPFEGMASELERKNDDIFNALALECQDLGQRVHRSWMDTGEEAASIRRELVAGLSANGFLVGAHVMKSVEDLI</sequence>
<reference evidence="3 4" key="1">
    <citation type="submission" date="2018-07" db="EMBL/GenBank/DDBJ databases">
        <title>Genome sequencing of oomycete isolates from Chile give support for New Zealand origin for Phytophthora kernoviae and make available the first Nothophytophthora sp. genome.</title>
        <authorList>
            <person name="Studholme D.J."/>
            <person name="Sanfuentes E."/>
            <person name="Panda P."/>
            <person name="Hill R."/>
            <person name="Sambles C."/>
            <person name="Grant M."/>
            <person name="Williams N.M."/>
            <person name="Mcdougal R.L."/>
        </authorList>
    </citation>
    <scope>NUCLEOTIDE SEQUENCE [LARGE SCALE GENOMIC DNA]</scope>
    <source>
        <strain evidence="1">Chile6</strain>
        <strain evidence="2">Chile7</strain>
    </source>
</reference>